<dbReference type="SUPFAM" id="SSF47413">
    <property type="entry name" value="lambda repressor-like DNA-binding domains"/>
    <property type="match status" value="1"/>
</dbReference>
<keyword evidence="3" id="KW-1185">Reference proteome</keyword>
<dbReference type="InterPro" id="IPR010057">
    <property type="entry name" value="Transcription_activator_Rgg_C"/>
</dbReference>
<proteinExistence type="predicted"/>
<dbReference type="RefSeq" id="WP_128832693.1">
    <property type="nucleotide sequence ID" value="NZ_AP014612.1"/>
</dbReference>
<dbReference type="PANTHER" id="PTHR37038">
    <property type="entry name" value="TRANSCRIPTIONAL REGULATOR-RELATED"/>
    <property type="match status" value="1"/>
</dbReference>
<dbReference type="InterPro" id="IPR010982">
    <property type="entry name" value="Lambda_DNA-bd_dom_sf"/>
</dbReference>
<dbReference type="InterPro" id="IPR001387">
    <property type="entry name" value="Cro/C1-type_HTH"/>
</dbReference>
<protein>
    <submittedName>
        <fullName evidence="2">Transcriptional regulator MutR</fullName>
    </submittedName>
</protein>
<name>A0A1L7LGP9_9STRE</name>
<dbReference type="KEGG" id="strg:SRT_01120"/>
<dbReference type="CDD" id="cd00093">
    <property type="entry name" value="HTH_XRE"/>
    <property type="match status" value="1"/>
</dbReference>
<dbReference type="Pfam" id="PF21259">
    <property type="entry name" value="Rgg_C"/>
    <property type="match status" value="1"/>
</dbReference>
<dbReference type="PROSITE" id="PS50943">
    <property type="entry name" value="HTH_CROC1"/>
    <property type="match status" value="1"/>
</dbReference>
<dbReference type="GO" id="GO:0003677">
    <property type="term" value="F:DNA binding"/>
    <property type="evidence" value="ECO:0007669"/>
    <property type="project" value="InterPro"/>
</dbReference>
<reference evidence="2 3" key="1">
    <citation type="journal article" date="2016" name="Microbiol. Immunol.">
        <title>Complete genome sequence of Streptococcus troglodytae TKU31 isolated from the oral cavity of a chimpanzee (Pan troglodytes).</title>
        <authorList>
            <person name="Okamoto M."/>
            <person name="Naito M."/>
            <person name="Miyanohara M."/>
            <person name="Imai S."/>
            <person name="Nomura Y."/>
            <person name="Saito W."/>
            <person name="Momoi Y."/>
            <person name="Takada K."/>
            <person name="Miyabe-Nishiwaki T."/>
            <person name="Tomonaga M."/>
            <person name="Hanada N."/>
        </authorList>
    </citation>
    <scope>NUCLEOTIDE SEQUENCE [LARGE SCALE GENOMIC DNA]</scope>
    <source>
        <strain evidence="3">TKU 31</strain>
    </source>
</reference>
<evidence type="ECO:0000259" key="1">
    <source>
        <dbReference type="PROSITE" id="PS50943"/>
    </source>
</evidence>
<dbReference type="PANTHER" id="PTHR37038:SF12">
    <property type="entry name" value="TRANSCRIPTIONAL REGULATOR"/>
    <property type="match status" value="1"/>
</dbReference>
<dbReference type="EMBL" id="AP014612">
    <property type="protein sequence ID" value="BAQ23373.1"/>
    <property type="molecule type" value="Genomic_DNA"/>
</dbReference>
<organism evidence="2 3">
    <name type="scientific">Streptococcus troglodytae</name>
    <dbReference type="NCBI Taxonomy" id="1111760"/>
    <lineage>
        <taxon>Bacteria</taxon>
        <taxon>Bacillati</taxon>
        <taxon>Bacillota</taxon>
        <taxon>Bacilli</taxon>
        <taxon>Lactobacillales</taxon>
        <taxon>Streptococcaceae</taxon>
        <taxon>Streptococcus</taxon>
    </lineage>
</organism>
<dbReference type="AlphaFoldDB" id="A0A1L7LGP9"/>
<evidence type="ECO:0000313" key="3">
    <source>
        <dbReference type="Proteomes" id="UP000217758"/>
    </source>
</evidence>
<dbReference type="Proteomes" id="UP000217758">
    <property type="component" value="Chromosome"/>
</dbReference>
<feature type="domain" description="HTH cro/C1-type" evidence="1">
    <location>
        <begin position="32"/>
        <end position="66"/>
    </location>
</feature>
<gene>
    <name evidence="2" type="primary">mutR</name>
    <name evidence="2" type="ORF">SRT_01120</name>
</gene>
<dbReference type="InterPro" id="IPR053163">
    <property type="entry name" value="HTH-type_regulator_Rgg"/>
</dbReference>
<dbReference type="NCBIfam" id="TIGR01716">
    <property type="entry name" value="RGG_Cterm"/>
    <property type="match status" value="1"/>
</dbReference>
<evidence type="ECO:0000313" key="2">
    <source>
        <dbReference type="EMBL" id="BAQ23373.1"/>
    </source>
</evidence>
<dbReference type="Gene3D" id="1.10.260.40">
    <property type="entry name" value="lambda repressor-like DNA-binding domains"/>
    <property type="match status" value="1"/>
</dbReference>
<dbReference type="SMART" id="SM00530">
    <property type="entry name" value="HTH_XRE"/>
    <property type="match status" value="1"/>
</dbReference>
<sequence length="286" mass="33789">MTKLDSFHLGELYRELRVARGLKMKDVVSDKLSQAQLSKFENGQTMLSADKLLTAISAIHMSFAEFEHVYYQYEDSSFFKQAKLISKYHSNKDIESLEKLLIIHDDNSETYDVYDKLNKLVIRCVIHDLNPQYILSDDDKDFITTYLYSIEEWTEYELYIFGNTLQVLSDSDLIFLGKAFIERDSLYLSIPNNNYRTQLVLLNIIFVLLERKQDYYISYFMKHLETILTYQDMFVKTVLIFLKKVLNYREGKGTHLIDLKKYIHDVEELGHEDVAEFLKDNIVNLL</sequence>
<accession>A0A1L7LGP9</accession>